<dbReference type="PANTHER" id="PTHR46427:SF1">
    <property type="entry name" value="ANKYRIN REPEAT AND LEM DOMAIN-CONTAINING PROTEIN 1"/>
    <property type="match status" value="1"/>
</dbReference>
<evidence type="ECO:0000256" key="2">
    <source>
        <dbReference type="SAM" id="MobiDB-lite"/>
    </source>
</evidence>
<dbReference type="GeneID" id="107269415"/>
<dbReference type="GO" id="GO:0004520">
    <property type="term" value="F:DNA endonuclease activity"/>
    <property type="evidence" value="ECO:0007669"/>
    <property type="project" value="TreeGrafter"/>
</dbReference>
<dbReference type="Proteomes" id="UP000694920">
    <property type="component" value="Unplaced"/>
</dbReference>
<dbReference type="InterPro" id="IPR002110">
    <property type="entry name" value="Ankyrin_rpt"/>
</dbReference>
<reference evidence="4" key="1">
    <citation type="submission" date="2025-08" db="UniProtKB">
        <authorList>
            <consortium name="RefSeq"/>
        </authorList>
    </citation>
    <scope>IDENTIFICATION</scope>
</reference>
<feature type="region of interest" description="Disordered" evidence="2">
    <location>
        <begin position="347"/>
        <end position="367"/>
    </location>
</feature>
<proteinExistence type="predicted"/>
<dbReference type="Gene3D" id="1.25.40.20">
    <property type="entry name" value="Ankyrin repeat-containing domain"/>
    <property type="match status" value="1"/>
</dbReference>
<keyword evidence="1" id="KW-0040">ANK repeat</keyword>
<dbReference type="PROSITE" id="PS50088">
    <property type="entry name" value="ANK_REPEAT"/>
    <property type="match status" value="1"/>
</dbReference>
<dbReference type="KEGG" id="ccin:107269415"/>
<dbReference type="Pfam" id="PF22945">
    <property type="entry name" value="LEM-3_GIY-YIG"/>
    <property type="match status" value="1"/>
</dbReference>
<feature type="compositionally biased region" description="Polar residues" evidence="2">
    <location>
        <begin position="356"/>
        <end position="367"/>
    </location>
</feature>
<dbReference type="PANTHER" id="PTHR46427">
    <property type="entry name" value="ANKYRIN REPEAT AND LEM DOMAIN-CONTAINING PROTEIN 1"/>
    <property type="match status" value="1"/>
</dbReference>
<dbReference type="SMART" id="SM00248">
    <property type="entry name" value="ANK"/>
    <property type="match status" value="3"/>
</dbReference>
<gene>
    <name evidence="4" type="primary">LOC107269415</name>
</gene>
<dbReference type="InterPro" id="IPR034998">
    <property type="entry name" value="ANKLE1"/>
</dbReference>
<feature type="region of interest" description="Disordered" evidence="2">
    <location>
        <begin position="838"/>
        <end position="870"/>
    </location>
</feature>
<dbReference type="AlphaFoldDB" id="A0AAJ7C086"/>
<keyword evidence="3" id="KW-1185">Reference proteome</keyword>
<dbReference type="Pfam" id="PF12796">
    <property type="entry name" value="Ank_2"/>
    <property type="match status" value="1"/>
</dbReference>
<name>A0AAJ7C086_CEPCN</name>
<dbReference type="CDD" id="cd10454">
    <property type="entry name" value="GIY-YIG_COG3680_Meta"/>
    <property type="match status" value="1"/>
</dbReference>
<feature type="compositionally biased region" description="Polar residues" evidence="2">
    <location>
        <begin position="485"/>
        <end position="498"/>
    </location>
</feature>
<feature type="compositionally biased region" description="Polar residues" evidence="2">
    <location>
        <begin position="436"/>
        <end position="475"/>
    </location>
</feature>
<dbReference type="GO" id="GO:0000724">
    <property type="term" value="P:double-strand break repair via homologous recombination"/>
    <property type="evidence" value="ECO:0007669"/>
    <property type="project" value="TreeGrafter"/>
</dbReference>
<accession>A0AAJ7C086</accession>
<protein>
    <submittedName>
        <fullName evidence="4">Uncharacterized protein LOC107269415 isoform X1</fullName>
    </submittedName>
</protein>
<dbReference type="SUPFAM" id="SSF48403">
    <property type="entry name" value="Ankyrin repeat"/>
    <property type="match status" value="1"/>
</dbReference>
<feature type="repeat" description="ANK" evidence="1">
    <location>
        <begin position="84"/>
        <end position="116"/>
    </location>
</feature>
<evidence type="ECO:0000313" key="3">
    <source>
        <dbReference type="Proteomes" id="UP000694920"/>
    </source>
</evidence>
<dbReference type="InterPro" id="IPR036770">
    <property type="entry name" value="Ankyrin_rpt-contain_sf"/>
</dbReference>
<evidence type="ECO:0000313" key="4">
    <source>
        <dbReference type="RefSeq" id="XP_015598721.1"/>
    </source>
</evidence>
<evidence type="ECO:0000256" key="1">
    <source>
        <dbReference type="PROSITE-ProRule" id="PRU00023"/>
    </source>
</evidence>
<dbReference type="GO" id="GO:0000712">
    <property type="term" value="P:resolution of meiotic recombination intermediates"/>
    <property type="evidence" value="ECO:0007669"/>
    <property type="project" value="TreeGrafter"/>
</dbReference>
<dbReference type="GO" id="GO:0005654">
    <property type="term" value="C:nucleoplasm"/>
    <property type="evidence" value="ECO:0007669"/>
    <property type="project" value="TreeGrafter"/>
</dbReference>
<sequence>MLATPKGKSQLFLASSLCDGLEDNNMKQVATLLQVKEANPNVLIPSQGITPFHLVIGNDCETFAEEVTKLFLRHGGNPNIRSVDGMTPVHVAAAWGRIKVLEILLAHGGNPLSLDDDGCSPFHYAYDGAYYDAIAVLGKYCGDEDEIDNDKPKYRLTLEKIRINKGDIVEEYVVSDTSEDEVKSATNMTSFVSPQDANRNTHDTITTDGEASPVRSFVTLRRHQLCLPKTKETRVSKAIDMTDIDFHQVDRSVEDEKLLVNKIINRLSASFTDNSPIVYDSFDVPVKVEGERMPRISSPKNDIYVPHTKSAKVPTKLIETKRVQTPQSVRKKTGTQFSHKIPLKIESRKKSESVQKKTPCSISSNLRTPRNKISVKNLTTTPNRLPTKLTYSPDCSIVSKSPNFKITPSRERKVIATKTPSLQKRNSPKDARMCYTSGQQRTQARIPSGSNSPRFVKNSNLRYQTPKSVGRSQLTPKILKDRQTPRSGTSKKTPNSVNSRKKLEKVTPLNKTYSKKNRVPFSPKLGNAVLPKSYRNCMCKGIAIKLEESMYDEDVQTKCPPCHIQDSTIDRYSNRECGKMSEILAGHLNSWGNIEPTNVNESMQQIPQDNDSDRRVSVQNNLLPGLNRNHIQISGIKSLLTEESSMESLVGSKLFGVNVVSNGNSDICDINYDKKTVNKLQCKSRKSPINRVFHRYRSSTSSDTDRQTLSDYGSGNYSWSSNQFCDEESSCRTPWDPKIISEDSMQNEEDRQSTESATFSGTFMSCYGSFISVEEDYKYEDSEMGIVLWERRLRIPPPCVLSNMEPNKKSKPKSNCNTNSVDEIADYLKRELNIEEKPKVKGVKKKSSPASKNENLKKGAKYNPREDDNNATSDSVEYYIIKPLKNLEMGRKLEMEAFQGFTNPNENSKFARGNRTGQAPKKEFFNYLLLDSRVTQDLPRRGRNLSFADRWNIFCEAIFYVGKGKSNRPFSHFYSATPMYDKAVYTQIAGKIRYIVDIWKSGNGVISLHVFQNTIEDEALTREACMIDALGLQNLKNEISGTYYGPALKWSSKDKCKLGTFLLQEALHIFMHEGERQIHRKHV</sequence>
<organism evidence="3 4">
    <name type="scientific">Cephus cinctus</name>
    <name type="common">Wheat stem sawfly</name>
    <dbReference type="NCBI Taxonomy" id="211228"/>
    <lineage>
        <taxon>Eukaryota</taxon>
        <taxon>Metazoa</taxon>
        <taxon>Ecdysozoa</taxon>
        <taxon>Arthropoda</taxon>
        <taxon>Hexapoda</taxon>
        <taxon>Insecta</taxon>
        <taxon>Pterygota</taxon>
        <taxon>Neoptera</taxon>
        <taxon>Endopterygota</taxon>
        <taxon>Hymenoptera</taxon>
        <taxon>Cephoidea</taxon>
        <taxon>Cephidae</taxon>
        <taxon>Cephus</taxon>
    </lineage>
</organism>
<dbReference type="PROSITE" id="PS50297">
    <property type="entry name" value="ANK_REP_REGION"/>
    <property type="match status" value="1"/>
</dbReference>
<dbReference type="GO" id="GO:0005737">
    <property type="term" value="C:cytoplasm"/>
    <property type="evidence" value="ECO:0007669"/>
    <property type="project" value="TreeGrafter"/>
</dbReference>
<feature type="region of interest" description="Disordered" evidence="2">
    <location>
        <begin position="399"/>
        <end position="518"/>
    </location>
</feature>
<dbReference type="RefSeq" id="XP_015598721.1">
    <property type="nucleotide sequence ID" value="XM_015743235.2"/>
</dbReference>